<proteinExistence type="predicted"/>
<evidence type="ECO:0000313" key="3">
    <source>
        <dbReference type="Proteomes" id="UP000187283"/>
    </source>
</evidence>
<evidence type="ECO:0000313" key="1">
    <source>
        <dbReference type="EMBL" id="OMJ08512.1"/>
    </source>
</evidence>
<dbReference type="AlphaFoldDB" id="A0A1R1X1L2"/>
<gene>
    <name evidence="1" type="ORF">AYI70_g11505</name>
    <name evidence="2" type="ORF">AYI70_g9768</name>
</gene>
<dbReference type="OrthoDB" id="5522487at2759"/>
<accession>A0A1R1X1L2</accession>
<protein>
    <submittedName>
        <fullName evidence="1">Uncharacterized protein</fullName>
    </submittedName>
</protein>
<keyword evidence="3" id="KW-1185">Reference proteome</keyword>
<comment type="caution">
    <text evidence="1">The sequence shown here is derived from an EMBL/GenBank/DDBJ whole genome shotgun (WGS) entry which is preliminary data.</text>
</comment>
<organism evidence="1 3">
    <name type="scientific">Smittium culicis</name>
    <dbReference type="NCBI Taxonomy" id="133412"/>
    <lineage>
        <taxon>Eukaryota</taxon>
        <taxon>Fungi</taxon>
        <taxon>Fungi incertae sedis</taxon>
        <taxon>Zoopagomycota</taxon>
        <taxon>Kickxellomycotina</taxon>
        <taxon>Harpellomycetes</taxon>
        <taxon>Harpellales</taxon>
        <taxon>Legeriomycetaceae</taxon>
        <taxon>Smittium</taxon>
    </lineage>
</organism>
<dbReference type="Proteomes" id="UP000187283">
    <property type="component" value="Unassembled WGS sequence"/>
</dbReference>
<dbReference type="EMBL" id="LSSN01005775">
    <property type="protein sequence ID" value="OMJ08512.1"/>
    <property type="molecule type" value="Genomic_DNA"/>
</dbReference>
<dbReference type="EMBL" id="LSSN01004528">
    <property type="protein sequence ID" value="OMJ11366.1"/>
    <property type="molecule type" value="Genomic_DNA"/>
</dbReference>
<reference evidence="1 3" key="1">
    <citation type="submission" date="2017-01" db="EMBL/GenBank/DDBJ databases">
        <authorList>
            <person name="Mah S.A."/>
            <person name="Swanson W.J."/>
            <person name="Moy G.W."/>
            <person name="Vacquier V.D."/>
        </authorList>
    </citation>
    <scope>NUCLEOTIDE SEQUENCE [LARGE SCALE GENOMIC DNA]</scope>
    <source>
        <strain evidence="1 3">GSMNP</strain>
    </source>
</reference>
<name>A0A1R1X1L2_9FUNG</name>
<sequence length="179" mass="20885">MDENESRYWEMYQDDDLSMTIGYNPLPFEPTQSIHQAFKSPHIEQIDRQIYNRQLIDPQPFVETNIQEKNRSFMPPIQHKRVLASVIKGKDSLVIEKASTDEFFQKNPKSNYPIELYSKNELIHTSKPEMLDLNKMLVDIPSKNNPNLQSAGVDPYALESRLNFLKDSIDQNDRLSNVL</sequence>
<evidence type="ECO:0000313" key="2">
    <source>
        <dbReference type="EMBL" id="OMJ11366.1"/>
    </source>
</evidence>